<feature type="non-terminal residue" evidence="1">
    <location>
        <position position="52"/>
    </location>
</feature>
<keyword evidence="2" id="KW-1185">Reference proteome</keyword>
<sequence>MVRPAGYDEEPVISTKVIPRFDGTEDAYWWLIQIDRYFEANTWLCEEKKVGW</sequence>
<reference evidence="1 2" key="1">
    <citation type="journal article" date="2018" name="Front. Plant Sci.">
        <title>Red Clover (Trifolium pratense) and Zigzag Clover (T. medium) - A Picture of Genomic Similarities and Differences.</title>
        <authorList>
            <person name="Dluhosova J."/>
            <person name="Istvanek J."/>
            <person name="Nedelnik J."/>
            <person name="Repkova J."/>
        </authorList>
    </citation>
    <scope>NUCLEOTIDE SEQUENCE [LARGE SCALE GENOMIC DNA]</scope>
    <source>
        <strain evidence="2">cv. 10/8</strain>
        <tissue evidence="1">Leaf</tissue>
    </source>
</reference>
<comment type="caution">
    <text evidence="1">The sequence shown here is derived from an EMBL/GenBank/DDBJ whole genome shotgun (WGS) entry which is preliminary data.</text>
</comment>
<proteinExistence type="predicted"/>
<dbReference type="AlphaFoldDB" id="A0A392UKW4"/>
<evidence type="ECO:0000313" key="2">
    <source>
        <dbReference type="Proteomes" id="UP000265520"/>
    </source>
</evidence>
<protein>
    <submittedName>
        <fullName evidence="1">Uncharacterized protein</fullName>
    </submittedName>
</protein>
<dbReference type="EMBL" id="LXQA010853511">
    <property type="protein sequence ID" value="MCI74112.1"/>
    <property type="molecule type" value="Genomic_DNA"/>
</dbReference>
<organism evidence="1 2">
    <name type="scientific">Trifolium medium</name>
    <dbReference type="NCBI Taxonomy" id="97028"/>
    <lineage>
        <taxon>Eukaryota</taxon>
        <taxon>Viridiplantae</taxon>
        <taxon>Streptophyta</taxon>
        <taxon>Embryophyta</taxon>
        <taxon>Tracheophyta</taxon>
        <taxon>Spermatophyta</taxon>
        <taxon>Magnoliopsida</taxon>
        <taxon>eudicotyledons</taxon>
        <taxon>Gunneridae</taxon>
        <taxon>Pentapetalae</taxon>
        <taxon>rosids</taxon>
        <taxon>fabids</taxon>
        <taxon>Fabales</taxon>
        <taxon>Fabaceae</taxon>
        <taxon>Papilionoideae</taxon>
        <taxon>50 kb inversion clade</taxon>
        <taxon>NPAAA clade</taxon>
        <taxon>Hologalegina</taxon>
        <taxon>IRL clade</taxon>
        <taxon>Trifolieae</taxon>
        <taxon>Trifolium</taxon>
    </lineage>
</organism>
<name>A0A392UKW4_9FABA</name>
<accession>A0A392UKW4</accession>
<evidence type="ECO:0000313" key="1">
    <source>
        <dbReference type="EMBL" id="MCI74112.1"/>
    </source>
</evidence>
<dbReference type="Proteomes" id="UP000265520">
    <property type="component" value="Unassembled WGS sequence"/>
</dbReference>